<dbReference type="Proteomes" id="UP000241769">
    <property type="component" value="Unassembled WGS sequence"/>
</dbReference>
<feature type="compositionally biased region" description="Basic and acidic residues" evidence="2">
    <location>
        <begin position="52"/>
        <end position="67"/>
    </location>
</feature>
<evidence type="ECO:0000256" key="2">
    <source>
        <dbReference type="SAM" id="MobiDB-lite"/>
    </source>
</evidence>
<proteinExistence type="predicted"/>
<gene>
    <name evidence="3" type="ORF">PROFUN_04943</name>
</gene>
<evidence type="ECO:0000313" key="4">
    <source>
        <dbReference type="Proteomes" id="UP000241769"/>
    </source>
</evidence>
<dbReference type="AlphaFoldDB" id="A0A2P6NSM8"/>
<dbReference type="InParanoid" id="A0A2P6NSM8"/>
<feature type="coiled-coil region" evidence="1">
    <location>
        <begin position="14"/>
        <end position="48"/>
    </location>
</feature>
<organism evidence="3 4">
    <name type="scientific">Planoprotostelium fungivorum</name>
    <dbReference type="NCBI Taxonomy" id="1890364"/>
    <lineage>
        <taxon>Eukaryota</taxon>
        <taxon>Amoebozoa</taxon>
        <taxon>Evosea</taxon>
        <taxon>Variosea</taxon>
        <taxon>Cavosteliida</taxon>
        <taxon>Cavosteliaceae</taxon>
        <taxon>Planoprotostelium</taxon>
    </lineage>
</organism>
<protein>
    <submittedName>
        <fullName evidence="3">Uncharacterized protein</fullName>
    </submittedName>
</protein>
<name>A0A2P6NSM8_9EUKA</name>
<keyword evidence="4" id="KW-1185">Reference proteome</keyword>
<keyword evidence="1" id="KW-0175">Coiled coil</keyword>
<evidence type="ECO:0000256" key="1">
    <source>
        <dbReference type="SAM" id="Coils"/>
    </source>
</evidence>
<feature type="region of interest" description="Disordered" evidence="2">
    <location>
        <begin position="50"/>
        <end position="137"/>
    </location>
</feature>
<sequence>MDDAAFGQMMRVMGQGYQQKYETLQEEHNKLQRDFHEYKEKMNQIIETLSIENRKLKEPPIKTEHKSNGKKGPGRPRKEVKISDVEEEEEDSEEDAEETTNTPRKRTRSTTLEEQQRRKSIPPKYSSEDDDNDQQHVDDSEVIEIGLTVRPEDFFADYKVPTEDARNVRPKANKFKKRADLHWDFFVNNNVIQPRTLQNKPTPLFCRFTTGFTEPQNLVMWLQQGEQREWKLGSWMDKRVGDPKQRLDVVMLHQAEQMGQAQEPIRDPSRIG</sequence>
<reference evidence="3 4" key="1">
    <citation type="journal article" date="2018" name="Genome Biol. Evol.">
        <title>Multiple Roots of Fruiting Body Formation in Amoebozoa.</title>
        <authorList>
            <person name="Hillmann F."/>
            <person name="Forbes G."/>
            <person name="Novohradska S."/>
            <person name="Ferling I."/>
            <person name="Riege K."/>
            <person name="Groth M."/>
            <person name="Westermann M."/>
            <person name="Marz M."/>
            <person name="Spaller T."/>
            <person name="Winckler T."/>
            <person name="Schaap P."/>
            <person name="Glockner G."/>
        </authorList>
    </citation>
    <scope>NUCLEOTIDE SEQUENCE [LARGE SCALE GENOMIC DNA]</scope>
    <source>
        <strain evidence="3 4">Jena</strain>
    </source>
</reference>
<dbReference type="EMBL" id="MDYQ01000024">
    <property type="protein sequence ID" value="PRP86961.1"/>
    <property type="molecule type" value="Genomic_DNA"/>
</dbReference>
<evidence type="ECO:0000313" key="3">
    <source>
        <dbReference type="EMBL" id="PRP86961.1"/>
    </source>
</evidence>
<accession>A0A2P6NSM8</accession>
<comment type="caution">
    <text evidence="3">The sequence shown here is derived from an EMBL/GenBank/DDBJ whole genome shotgun (WGS) entry which is preliminary data.</text>
</comment>
<feature type="compositionally biased region" description="Acidic residues" evidence="2">
    <location>
        <begin position="85"/>
        <end position="98"/>
    </location>
</feature>